<gene>
    <name evidence="1" type="ORF">HINF_LOCUS42856</name>
    <name evidence="2" type="ORF">HINF_LOCUS64868</name>
</gene>
<evidence type="ECO:0000313" key="3">
    <source>
        <dbReference type="Proteomes" id="UP001642409"/>
    </source>
</evidence>
<keyword evidence="3" id="KW-1185">Reference proteome</keyword>
<organism evidence="1">
    <name type="scientific">Hexamita inflata</name>
    <dbReference type="NCBI Taxonomy" id="28002"/>
    <lineage>
        <taxon>Eukaryota</taxon>
        <taxon>Metamonada</taxon>
        <taxon>Diplomonadida</taxon>
        <taxon>Hexamitidae</taxon>
        <taxon>Hexamitinae</taxon>
        <taxon>Hexamita</taxon>
    </lineage>
</organism>
<evidence type="ECO:0000313" key="1">
    <source>
        <dbReference type="EMBL" id="CAI9955211.1"/>
    </source>
</evidence>
<accession>A0AA86UKM8</accession>
<evidence type="ECO:0000313" key="2">
    <source>
        <dbReference type="EMBL" id="CAL6089515.1"/>
    </source>
</evidence>
<reference evidence="2 3" key="2">
    <citation type="submission" date="2024-07" db="EMBL/GenBank/DDBJ databases">
        <authorList>
            <person name="Akdeniz Z."/>
        </authorList>
    </citation>
    <scope>NUCLEOTIDE SEQUENCE [LARGE SCALE GENOMIC DNA]</scope>
</reference>
<name>A0AA86UKM8_9EUKA</name>
<comment type="caution">
    <text evidence="1">The sequence shown here is derived from an EMBL/GenBank/DDBJ whole genome shotgun (WGS) entry which is preliminary data.</text>
</comment>
<reference evidence="1" key="1">
    <citation type="submission" date="2023-06" db="EMBL/GenBank/DDBJ databases">
        <authorList>
            <person name="Kurt Z."/>
        </authorList>
    </citation>
    <scope>NUCLEOTIDE SEQUENCE</scope>
</reference>
<protein>
    <submittedName>
        <fullName evidence="2">Hypothetical_protein</fullName>
    </submittedName>
</protein>
<proteinExistence type="predicted"/>
<dbReference type="Proteomes" id="UP001642409">
    <property type="component" value="Unassembled WGS sequence"/>
</dbReference>
<dbReference type="EMBL" id="CAXDID020000420">
    <property type="protein sequence ID" value="CAL6089515.1"/>
    <property type="molecule type" value="Genomic_DNA"/>
</dbReference>
<dbReference type="AlphaFoldDB" id="A0AA86UKM8"/>
<sequence>MKTSSQNSTVYLLYDSLQNILNAASVRTLRSVCTIYFTTSSPVLAVMKNFFTKQFSWVGRYVSLEQNVDPELWSGRRILSCVSIGVFQFCKKVFNCKRA</sequence>
<dbReference type="EMBL" id="CATOUU010000861">
    <property type="protein sequence ID" value="CAI9955211.1"/>
    <property type="molecule type" value="Genomic_DNA"/>
</dbReference>